<evidence type="ECO:0000256" key="1">
    <source>
        <dbReference type="SAM" id="MobiDB-lite"/>
    </source>
</evidence>
<dbReference type="EMBL" id="BFEA01000919">
    <property type="protein sequence ID" value="GBG91560.1"/>
    <property type="molecule type" value="Genomic_DNA"/>
</dbReference>
<protein>
    <recommendedName>
        <fullName evidence="4">Reverse transcriptase domain-containing protein</fullName>
    </recommendedName>
</protein>
<name>A0A388MAH6_CHABU</name>
<dbReference type="Proteomes" id="UP000265515">
    <property type="component" value="Unassembled WGS sequence"/>
</dbReference>
<dbReference type="Gramene" id="GBG91560">
    <property type="protein sequence ID" value="GBG91560"/>
    <property type="gene ID" value="CBR_g52594"/>
</dbReference>
<evidence type="ECO:0000313" key="2">
    <source>
        <dbReference type="EMBL" id="GBG91560.1"/>
    </source>
</evidence>
<feature type="compositionally biased region" description="Low complexity" evidence="1">
    <location>
        <begin position="91"/>
        <end position="102"/>
    </location>
</feature>
<accession>A0A388MAH6</accession>
<feature type="compositionally biased region" description="Polar residues" evidence="1">
    <location>
        <begin position="103"/>
        <end position="118"/>
    </location>
</feature>
<comment type="caution">
    <text evidence="2">The sequence shown here is derived from an EMBL/GenBank/DDBJ whole genome shotgun (WGS) entry which is preliminary data.</text>
</comment>
<feature type="region of interest" description="Disordered" evidence="1">
    <location>
        <begin position="54"/>
        <end position="128"/>
    </location>
</feature>
<feature type="region of interest" description="Disordered" evidence="1">
    <location>
        <begin position="411"/>
        <end position="463"/>
    </location>
</feature>
<feature type="region of interest" description="Disordered" evidence="1">
    <location>
        <begin position="157"/>
        <end position="241"/>
    </location>
</feature>
<sequence>MGIPHFRHPPTPTYTDLLEGRAPAGYDAGVVDLSFGLRPGSCDDVSCNVVANPASTSFDARPSGRTGGLPPNDNGRQRGLPCDRGSNSPRVGAVGSVGVAASRTRTSGSQPCRSTRPANATDGEGDEEAWSATEVVGRQVWEDQRRHLRQSTTSGITRGVARMNVGEEDTIADNDYGGPEDSGRDDGANDHEEEDEDGEMDICPLRRKREVRSATKKCSEARTRRKGKKAEEDKSAGEGSKSRDFWSVEHMIALVRDKRDQDVVNCVVKAGPRTVVHMPQRNTTMRGRRESGGGEGGKGKRGQGHVANSTKKIVVHNNSDYNEEEGNMAVAVVQGQQMVGRLGFGRDSVPRELVAALKQAGGSAAIVGQVRTPKRGGLLINEGWVAEASPAGGGCGFECRSWCDHPGCWGGAGGEAGGGGEERRVVDVRREDNRGDGRRGSDNDEDNRPSKRLKKHGPEDDLEHRSKLWVDSDAFWGQGPRKPLREAFTDCVDYFIAITNGDSGAEPPSMLIMPPADIQRTKSNDPTQRDPALWRARAVERILMRAIHRWIFKSSSISNGFARAEPYITVDYATDIARSVWQGLEWSRVVSPTLVYCTLQMKMDVPLCFAELKIVDGPEDDDMAAQQEATIIRVADRWTDALHCGQWADDSRLKYDRLSRLADCLRYLVCACMWIIRMGGDDYRSHYDAGYFTALTAKPTLIVAGSYTFNWRRTSSTRRTSYWIAWEATHHTGRVSALHPGMGRLRDGVRSQCGVEECC</sequence>
<feature type="compositionally biased region" description="Basic and acidic residues" evidence="1">
    <location>
        <begin position="420"/>
        <end position="449"/>
    </location>
</feature>
<evidence type="ECO:0008006" key="4">
    <source>
        <dbReference type="Google" id="ProtNLM"/>
    </source>
</evidence>
<evidence type="ECO:0000313" key="3">
    <source>
        <dbReference type="Proteomes" id="UP000265515"/>
    </source>
</evidence>
<feature type="compositionally biased region" description="Basic and acidic residues" evidence="1">
    <location>
        <begin position="211"/>
        <end position="222"/>
    </location>
</feature>
<feature type="compositionally biased region" description="Acidic residues" evidence="1">
    <location>
        <begin position="191"/>
        <end position="200"/>
    </location>
</feature>
<keyword evidence="3" id="KW-1185">Reference proteome</keyword>
<feature type="compositionally biased region" description="Basic and acidic residues" evidence="1">
    <location>
        <begin position="181"/>
        <end position="190"/>
    </location>
</feature>
<gene>
    <name evidence="2" type="ORF">CBR_g52594</name>
</gene>
<organism evidence="2 3">
    <name type="scientific">Chara braunii</name>
    <name type="common">Braun's stonewort</name>
    <dbReference type="NCBI Taxonomy" id="69332"/>
    <lineage>
        <taxon>Eukaryota</taxon>
        <taxon>Viridiplantae</taxon>
        <taxon>Streptophyta</taxon>
        <taxon>Charophyceae</taxon>
        <taxon>Charales</taxon>
        <taxon>Characeae</taxon>
        <taxon>Chara</taxon>
    </lineage>
</organism>
<feature type="compositionally biased region" description="Basic and acidic residues" evidence="1">
    <location>
        <begin position="229"/>
        <end position="241"/>
    </location>
</feature>
<proteinExistence type="predicted"/>
<reference evidence="2 3" key="1">
    <citation type="journal article" date="2018" name="Cell">
        <title>The Chara Genome: Secondary Complexity and Implications for Plant Terrestrialization.</title>
        <authorList>
            <person name="Nishiyama T."/>
            <person name="Sakayama H."/>
            <person name="Vries J.D."/>
            <person name="Buschmann H."/>
            <person name="Saint-Marcoux D."/>
            <person name="Ullrich K.K."/>
            <person name="Haas F.B."/>
            <person name="Vanderstraeten L."/>
            <person name="Becker D."/>
            <person name="Lang D."/>
            <person name="Vosolsobe S."/>
            <person name="Rombauts S."/>
            <person name="Wilhelmsson P.K.I."/>
            <person name="Janitza P."/>
            <person name="Kern R."/>
            <person name="Heyl A."/>
            <person name="Rumpler F."/>
            <person name="Villalobos L.I.A.C."/>
            <person name="Clay J.M."/>
            <person name="Skokan R."/>
            <person name="Toyoda A."/>
            <person name="Suzuki Y."/>
            <person name="Kagoshima H."/>
            <person name="Schijlen E."/>
            <person name="Tajeshwar N."/>
            <person name="Catarino B."/>
            <person name="Hetherington A.J."/>
            <person name="Saltykova A."/>
            <person name="Bonnot C."/>
            <person name="Breuninger H."/>
            <person name="Symeonidi A."/>
            <person name="Radhakrishnan G.V."/>
            <person name="Van Nieuwerburgh F."/>
            <person name="Deforce D."/>
            <person name="Chang C."/>
            <person name="Karol K.G."/>
            <person name="Hedrich R."/>
            <person name="Ulvskov P."/>
            <person name="Glockner G."/>
            <person name="Delwiche C.F."/>
            <person name="Petrasek J."/>
            <person name="Van de Peer Y."/>
            <person name="Friml J."/>
            <person name="Beilby M."/>
            <person name="Dolan L."/>
            <person name="Kohara Y."/>
            <person name="Sugano S."/>
            <person name="Fujiyama A."/>
            <person name="Delaux P.-M."/>
            <person name="Quint M."/>
            <person name="TheiBen G."/>
            <person name="Hagemann M."/>
            <person name="Harholt J."/>
            <person name="Dunand C."/>
            <person name="Zachgo S."/>
            <person name="Langdale J."/>
            <person name="Maumus F."/>
            <person name="Straeten D.V.D."/>
            <person name="Gould S.B."/>
            <person name="Rensing S.A."/>
        </authorList>
    </citation>
    <scope>NUCLEOTIDE SEQUENCE [LARGE SCALE GENOMIC DNA]</scope>
    <source>
        <strain evidence="2 3">S276</strain>
    </source>
</reference>
<feature type="region of interest" description="Disordered" evidence="1">
    <location>
        <begin position="284"/>
        <end position="306"/>
    </location>
</feature>
<dbReference type="AlphaFoldDB" id="A0A388MAH6"/>